<dbReference type="FunFam" id="3.30.1680.10:FF:000001">
    <property type="entry name" value="Semaphorin 3F like"/>
    <property type="match status" value="1"/>
</dbReference>
<dbReference type="Pfam" id="PF01403">
    <property type="entry name" value="Sema"/>
    <property type="match status" value="1"/>
</dbReference>
<dbReference type="InterPro" id="IPR015943">
    <property type="entry name" value="WD40/YVTN_repeat-like_dom_sf"/>
</dbReference>
<dbReference type="SUPFAM" id="SSF103575">
    <property type="entry name" value="Plexin repeat"/>
    <property type="match status" value="1"/>
</dbReference>
<sequence>MSALSFIFFRLSLSGSRVSRSLMGEGRGHPGQVASPLPAILCFSNVSLELNTIILFPLSLLGDVYIQPTQDTKNPVIYGVFSVSGSVFKGSAVCVYSMADIRMVFNGPFAHKEGPNYQWVAYAGKIPYPRPGTCPGGTFTPNMKSTKDYPDEVINFMRNHPTMYNSVYPVHKRPLVVRTNVDYEFTTIAVDQVRAADGSYEVLFLGTGQCFRAESDLNKYYSCFSQQLYVGSVLGVTHLALHRCDVYGEACADCCLARDPYCAWDGKSCSRYSASQKRRSRRQDIKYGNPIRQCRGYNSNANKNTLETVQYGVEGSTTFLECQARSPHVSLKWHLLKENSDRRKEVRAGGRILKTNQGLLIRSLQSSDSGIYQCTSTEKNFKHTLVKLQLVVLSSRMVNNVLVETSNPALAPLQSSPWPPSANQYKDLLTLLHQPEMDLINQYCQNYWQIGDSGLGDGKAKSLKELKEQKKPRNRRHHGEEMTPAET</sequence>
<dbReference type="GO" id="GO:0071526">
    <property type="term" value="P:semaphorin-plexin signaling pathway"/>
    <property type="evidence" value="ECO:0007669"/>
    <property type="project" value="TreeGrafter"/>
</dbReference>
<evidence type="ECO:0000259" key="13">
    <source>
        <dbReference type="PROSITE" id="PS51004"/>
    </source>
</evidence>
<accession>A0A8C7XQ44</accession>
<dbReference type="Proteomes" id="UP000694383">
    <property type="component" value="Unplaced"/>
</dbReference>
<evidence type="ECO:0000256" key="10">
    <source>
        <dbReference type="PROSITE-ProRule" id="PRU00352"/>
    </source>
</evidence>
<dbReference type="GO" id="GO:0001755">
    <property type="term" value="P:neural crest cell migration"/>
    <property type="evidence" value="ECO:0007669"/>
    <property type="project" value="TreeGrafter"/>
</dbReference>
<feature type="region of interest" description="Disordered" evidence="11">
    <location>
        <begin position="459"/>
        <end position="487"/>
    </location>
</feature>
<keyword evidence="4" id="KW-0964">Secreted</keyword>
<dbReference type="FunFam" id="2.60.40.10:FF:000030">
    <property type="entry name" value="Semaphorin 3F like"/>
    <property type="match status" value="1"/>
</dbReference>
<dbReference type="PROSITE" id="PS50835">
    <property type="entry name" value="IG_LIKE"/>
    <property type="match status" value="1"/>
</dbReference>
<dbReference type="InterPro" id="IPR002165">
    <property type="entry name" value="Plexin_repeat"/>
</dbReference>
<evidence type="ECO:0000256" key="2">
    <source>
        <dbReference type="ARBA" id="ARBA00004613"/>
    </source>
</evidence>
<dbReference type="InterPro" id="IPR036179">
    <property type="entry name" value="Ig-like_dom_sf"/>
</dbReference>
<protein>
    <submittedName>
        <fullName evidence="14">Sema domain, immunoglobulin domain (Ig), short basic domain, secreted, (semaphorin) 3Fa</fullName>
    </submittedName>
</protein>
<dbReference type="SMART" id="SM00630">
    <property type="entry name" value="Sema"/>
    <property type="match status" value="1"/>
</dbReference>
<dbReference type="CDD" id="cd05871">
    <property type="entry name" value="Ig_Sema3"/>
    <property type="match status" value="1"/>
</dbReference>
<comment type="subcellular location">
    <subcellularLocation>
        <location evidence="1">Membrane</location>
    </subcellularLocation>
    <subcellularLocation>
        <location evidence="2">Secreted</location>
    </subcellularLocation>
</comment>
<keyword evidence="8" id="KW-0325">Glycoprotein</keyword>
<keyword evidence="9" id="KW-0393">Immunoglobulin domain</keyword>
<dbReference type="InterPro" id="IPR013783">
    <property type="entry name" value="Ig-like_fold"/>
</dbReference>
<evidence type="ECO:0000256" key="5">
    <source>
        <dbReference type="ARBA" id="ARBA00022729"/>
    </source>
</evidence>
<evidence type="ECO:0000259" key="12">
    <source>
        <dbReference type="PROSITE" id="PS50835"/>
    </source>
</evidence>
<keyword evidence="5" id="KW-0732">Signal</keyword>
<evidence type="ECO:0000256" key="6">
    <source>
        <dbReference type="ARBA" id="ARBA00023136"/>
    </source>
</evidence>
<dbReference type="SMART" id="SM00408">
    <property type="entry name" value="IGc2"/>
    <property type="match status" value="1"/>
</dbReference>
<dbReference type="Ensembl" id="ENSOSIT00000016853.1">
    <property type="protein sequence ID" value="ENSOSIP00000015946.1"/>
    <property type="gene ID" value="ENSOSIG00000008844.1"/>
</dbReference>
<name>A0A8C7XQ44_9TELE</name>
<dbReference type="InterPro" id="IPR003599">
    <property type="entry name" value="Ig_sub"/>
</dbReference>
<evidence type="ECO:0000256" key="3">
    <source>
        <dbReference type="ARBA" id="ARBA00009492"/>
    </source>
</evidence>
<keyword evidence="7" id="KW-1015">Disulfide bond</keyword>
<dbReference type="Gene3D" id="2.60.40.10">
    <property type="entry name" value="Immunoglobulins"/>
    <property type="match status" value="1"/>
</dbReference>
<feature type="domain" description="Sema" evidence="13">
    <location>
        <begin position="1"/>
        <end position="261"/>
    </location>
</feature>
<dbReference type="InterPro" id="IPR027231">
    <property type="entry name" value="Semaphorin"/>
</dbReference>
<dbReference type="GO" id="GO:0030215">
    <property type="term" value="F:semaphorin receptor binding"/>
    <property type="evidence" value="ECO:0007669"/>
    <property type="project" value="InterPro"/>
</dbReference>
<dbReference type="SMART" id="SM00423">
    <property type="entry name" value="PSI"/>
    <property type="match status" value="1"/>
</dbReference>
<evidence type="ECO:0000256" key="11">
    <source>
        <dbReference type="SAM" id="MobiDB-lite"/>
    </source>
</evidence>
<keyword evidence="6" id="KW-0472">Membrane</keyword>
<evidence type="ECO:0000256" key="4">
    <source>
        <dbReference type="ARBA" id="ARBA00022525"/>
    </source>
</evidence>
<dbReference type="Pfam" id="PF13927">
    <property type="entry name" value="Ig_3"/>
    <property type="match status" value="1"/>
</dbReference>
<dbReference type="PANTHER" id="PTHR11036">
    <property type="entry name" value="SEMAPHORIN"/>
    <property type="match status" value="1"/>
</dbReference>
<dbReference type="GO" id="GO:0045499">
    <property type="term" value="F:chemorepellent activity"/>
    <property type="evidence" value="ECO:0007669"/>
    <property type="project" value="TreeGrafter"/>
</dbReference>
<evidence type="ECO:0000256" key="8">
    <source>
        <dbReference type="ARBA" id="ARBA00023180"/>
    </source>
</evidence>
<dbReference type="InterPro" id="IPR007110">
    <property type="entry name" value="Ig-like_dom"/>
</dbReference>
<reference evidence="14" key="1">
    <citation type="submission" date="2025-08" db="UniProtKB">
        <authorList>
            <consortium name="Ensembl"/>
        </authorList>
    </citation>
    <scope>IDENTIFICATION</scope>
</reference>
<dbReference type="InterPro" id="IPR001627">
    <property type="entry name" value="Semap_dom"/>
</dbReference>
<dbReference type="Gene3D" id="2.130.10.10">
    <property type="entry name" value="YVTN repeat-like/Quinoprotein amine dehydrogenase"/>
    <property type="match status" value="1"/>
</dbReference>
<keyword evidence="15" id="KW-1185">Reference proteome</keyword>
<evidence type="ECO:0000256" key="7">
    <source>
        <dbReference type="ARBA" id="ARBA00023157"/>
    </source>
</evidence>
<evidence type="ECO:0000256" key="1">
    <source>
        <dbReference type="ARBA" id="ARBA00004370"/>
    </source>
</evidence>
<evidence type="ECO:0000313" key="14">
    <source>
        <dbReference type="Ensembl" id="ENSOSIP00000015946.1"/>
    </source>
</evidence>
<dbReference type="GeneTree" id="ENSGT00940000156703"/>
<dbReference type="GO" id="GO:0030335">
    <property type="term" value="P:positive regulation of cell migration"/>
    <property type="evidence" value="ECO:0007669"/>
    <property type="project" value="TreeGrafter"/>
</dbReference>
<dbReference type="PROSITE" id="PS51004">
    <property type="entry name" value="SEMA"/>
    <property type="match status" value="1"/>
</dbReference>
<dbReference type="PANTHER" id="PTHR11036:SF27">
    <property type="entry name" value="SEMAPHORIN-3F"/>
    <property type="match status" value="1"/>
</dbReference>
<evidence type="ECO:0000256" key="9">
    <source>
        <dbReference type="ARBA" id="ARBA00023319"/>
    </source>
</evidence>
<dbReference type="InterPro" id="IPR036352">
    <property type="entry name" value="Semap_dom_sf"/>
</dbReference>
<dbReference type="Pfam" id="PF01437">
    <property type="entry name" value="PSI"/>
    <property type="match status" value="1"/>
</dbReference>
<dbReference type="SMART" id="SM00409">
    <property type="entry name" value="IG"/>
    <property type="match status" value="1"/>
</dbReference>
<dbReference type="GO" id="GO:0005615">
    <property type="term" value="C:extracellular space"/>
    <property type="evidence" value="ECO:0007669"/>
    <property type="project" value="TreeGrafter"/>
</dbReference>
<dbReference type="AlphaFoldDB" id="A0A8C7XQ44"/>
<proteinExistence type="inferred from homology"/>
<dbReference type="SUPFAM" id="SSF48726">
    <property type="entry name" value="Immunoglobulin"/>
    <property type="match status" value="1"/>
</dbReference>
<dbReference type="SUPFAM" id="SSF101912">
    <property type="entry name" value="Sema domain"/>
    <property type="match status" value="1"/>
</dbReference>
<dbReference type="GO" id="GO:0005886">
    <property type="term" value="C:plasma membrane"/>
    <property type="evidence" value="ECO:0007669"/>
    <property type="project" value="TreeGrafter"/>
</dbReference>
<dbReference type="InterPro" id="IPR016201">
    <property type="entry name" value="PSI"/>
</dbReference>
<comment type="caution">
    <text evidence="10">Lacks conserved residue(s) required for the propagation of feature annotation.</text>
</comment>
<feature type="domain" description="Ig-like" evidence="12">
    <location>
        <begin position="314"/>
        <end position="386"/>
    </location>
</feature>
<feature type="compositionally biased region" description="Basic and acidic residues" evidence="11">
    <location>
        <begin position="459"/>
        <end position="471"/>
    </location>
</feature>
<organism evidence="14 15">
    <name type="scientific">Oryzias sinensis</name>
    <name type="common">Chinese medaka</name>
    <dbReference type="NCBI Taxonomy" id="183150"/>
    <lineage>
        <taxon>Eukaryota</taxon>
        <taxon>Metazoa</taxon>
        <taxon>Chordata</taxon>
        <taxon>Craniata</taxon>
        <taxon>Vertebrata</taxon>
        <taxon>Euteleostomi</taxon>
        <taxon>Actinopterygii</taxon>
        <taxon>Neopterygii</taxon>
        <taxon>Teleostei</taxon>
        <taxon>Neoteleostei</taxon>
        <taxon>Acanthomorphata</taxon>
        <taxon>Ovalentaria</taxon>
        <taxon>Atherinomorphae</taxon>
        <taxon>Beloniformes</taxon>
        <taxon>Adrianichthyidae</taxon>
        <taxon>Oryziinae</taxon>
        <taxon>Oryzias</taxon>
    </lineage>
</organism>
<dbReference type="Gene3D" id="3.30.1680.10">
    <property type="entry name" value="ligand-binding face of the semaphorins, domain 2"/>
    <property type="match status" value="1"/>
</dbReference>
<reference evidence="14" key="2">
    <citation type="submission" date="2025-09" db="UniProtKB">
        <authorList>
            <consortium name="Ensembl"/>
        </authorList>
    </citation>
    <scope>IDENTIFICATION</scope>
</reference>
<dbReference type="InterPro" id="IPR003598">
    <property type="entry name" value="Ig_sub2"/>
</dbReference>
<dbReference type="GO" id="GO:0007411">
    <property type="term" value="P:axon guidance"/>
    <property type="evidence" value="ECO:0007669"/>
    <property type="project" value="UniProtKB-ARBA"/>
</dbReference>
<evidence type="ECO:0000313" key="15">
    <source>
        <dbReference type="Proteomes" id="UP000694383"/>
    </source>
</evidence>
<comment type="similarity">
    <text evidence="3">Belongs to the semaphorin family.</text>
</comment>